<evidence type="ECO:0000256" key="6">
    <source>
        <dbReference type="ARBA" id="ARBA00023136"/>
    </source>
</evidence>
<dbReference type="EnsemblPlants" id="OGLUM03G02060.1">
    <property type="protein sequence ID" value="OGLUM03G02060.1"/>
    <property type="gene ID" value="OGLUM03G02060"/>
</dbReference>
<accession>A0A0D9Z1I3</accession>
<keyword evidence="6" id="KW-0472">Membrane</keyword>
<keyword evidence="10" id="KW-1185">Reference proteome</keyword>
<keyword evidence="4" id="KW-0677">Repeat</keyword>
<dbReference type="PANTHER" id="PTHR22702:SF4">
    <property type="entry name" value="VACUOLAR-SORTING RECEPTOR 6-LIKE"/>
    <property type="match status" value="1"/>
</dbReference>
<organism evidence="9">
    <name type="scientific">Oryza glumipatula</name>
    <dbReference type="NCBI Taxonomy" id="40148"/>
    <lineage>
        <taxon>Eukaryota</taxon>
        <taxon>Viridiplantae</taxon>
        <taxon>Streptophyta</taxon>
        <taxon>Embryophyta</taxon>
        <taxon>Tracheophyta</taxon>
        <taxon>Spermatophyta</taxon>
        <taxon>Magnoliopsida</taxon>
        <taxon>Liliopsida</taxon>
        <taxon>Poales</taxon>
        <taxon>Poaceae</taxon>
        <taxon>BOP clade</taxon>
        <taxon>Oryzoideae</taxon>
        <taxon>Oryzeae</taxon>
        <taxon>Oryzinae</taxon>
        <taxon>Oryza</taxon>
    </lineage>
</organism>
<evidence type="ECO:0000256" key="7">
    <source>
        <dbReference type="ARBA" id="ARBA00023180"/>
    </source>
</evidence>
<evidence type="ECO:0000256" key="3">
    <source>
        <dbReference type="ARBA" id="ARBA00022729"/>
    </source>
</evidence>
<dbReference type="HOGENOM" id="CLU_1743356_0_0_1"/>
<comment type="subcellular location">
    <subcellularLocation>
        <location evidence="1">Endomembrane system</location>
    </subcellularLocation>
</comment>
<evidence type="ECO:0000259" key="8">
    <source>
        <dbReference type="Pfam" id="PF25011"/>
    </source>
</evidence>
<dbReference type="STRING" id="40148.A0A0D9Z1I3"/>
<dbReference type="Gene3D" id="3.50.30.30">
    <property type="match status" value="1"/>
</dbReference>
<keyword evidence="5" id="KW-1133">Transmembrane helix</keyword>
<feature type="domain" description="Vacuolar sorting receptor thioredoxin-like" evidence="8">
    <location>
        <begin position="69"/>
        <end position="112"/>
    </location>
</feature>
<dbReference type="InterPro" id="IPR056858">
    <property type="entry name" value="VSR_TRX"/>
</dbReference>
<proteinExistence type="predicted"/>
<dbReference type="eggNOG" id="ENOG502QQUF">
    <property type="taxonomic scope" value="Eukaryota"/>
</dbReference>
<dbReference type="GO" id="GO:0012505">
    <property type="term" value="C:endomembrane system"/>
    <property type="evidence" value="ECO:0007669"/>
    <property type="project" value="UniProtKB-SubCell"/>
</dbReference>
<evidence type="ECO:0000256" key="4">
    <source>
        <dbReference type="ARBA" id="ARBA00022737"/>
    </source>
</evidence>
<reference evidence="9" key="1">
    <citation type="submission" date="2015-04" db="UniProtKB">
        <authorList>
            <consortium name="EnsemblPlants"/>
        </authorList>
    </citation>
    <scope>IDENTIFICATION</scope>
</reference>
<keyword evidence="7" id="KW-0325">Glycoprotein</keyword>
<evidence type="ECO:0000256" key="5">
    <source>
        <dbReference type="ARBA" id="ARBA00022989"/>
    </source>
</evidence>
<name>A0A0D9Z1I3_9ORYZ</name>
<dbReference type="PANTHER" id="PTHR22702">
    <property type="entry name" value="PROTEASE-ASSOCIATED DOMAIN-CONTAINING PROTEIN"/>
    <property type="match status" value="1"/>
</dbReference>
<sequence>MLKTWHAQLAGAAAVLVADGVDKPLLTMDSPEEETPDMAFLPFGDALRAADDELVVRLDWRESMPHPDELWTNSDDECRPRCDEQAAFVGAFRGHAQLLEAALHHLVMPRRIPGYEAVQGAVHQPRPPRRLWQAGDDDFDVLLHFNVCLY</sequence>
<dbReference type="Gramene" id="OGLUM03G02060.1">
    <property type="protein sequence ID" value="OGLUM03G02060.1"/>
    <property type="gene ID" value="OGLUM03G02060"/>
</dbReference>
<protein>
    <recommendedName>
        <fullName evidence="8">Vacuolar sorting receptor thioredoxin-like domain-containing protein</fullName>
    </recommendedName>
</protein>
<evidence type="ECO:0000256" key="2">
    <source>
        <dbReference type="ARBA" id="ARBA00022692"/>
    </source>
</evidence>
<evidence type="ECO:0000313" key="9">
    <source>
        <dbReference type="EnsemblPlants" id="OGLUM03G02060.1"/>
    </source>
</evidence>
<keyword evidence="2" id="KW-0812">Transmembrane</keyword>
<evidence type="ECO:0000313" key="10">
    <source>
        <dbReference type="Proteomes" id="UP000026961"/>
    </source>
</evidence>
<dbReference type="Pfam" id="PF25011">
    <property type="entry name" value="VSR_TRX"/>
    <property type="match status" value="1"/>
</dbReference>
<keyword evidence="3" id="KW-0732">Signal</keyword>
<dbReference type="Proteomes" id="UP000026961">
    <property type="component" value="Chromosome 3"/>
</dbReference>
<dbReference type="AlphaFoldDB" id="A0A0D9Z1I3"/>
<reference evidence="9" key="2">
    <citation type="submission" date="2018-05" db="EMBL/GenBank/DDBJ databases">
        <title>OgluRS3 (Oryza glumaepatula Reference Sequence Version 3).</title>
        <authorList>
            <person name="Zhang J."/>
            <person name="Kudrna D."/>
            <person name="Lee S."/>
            <person name="Talag J."/>
            <person name="Welchert J."/>
            <person name="Wing R.A."/>
        </authorList>
    </citation>
    <scope>NUCLEOTIDE SEQUENCE [LARGE SCALE GENOMIC DNA]</scope>
</reference>
<evidence type="ECO:0000256" key="1">
    <source>
        <dbReference type="ARBA" id="ARBA00004308"/>
    </source>
</evidence>